<gene>
    <name evidence="1" type="ORF">SAMN06265171_10435</name>
</gene>
<keyword evidence="2" id="KW-1185">Reference proteome</keyword>
<accession>A0A521D203</accession>
<sequence>MWGKGKRFGFVKISDQKVYWYARVNEKSFGRSLEIAEIFNDFDPLVLQLNEATANENIICNTISDLAPIPK</sequence>
<reference evidence="1 2" key="1">
    <citation type="submission" date="2017-05" db="EMBL/GenBank/DDBJ databases">
        <authorList>
            <person name="Varghese N."/>
            <person name="Submissions S."/>
        </authorList>
    </citation>
    <scope>NUCLEOTIDE SEQUENCE [LARGE SCALE GENOMIC DNA]</scope>
    <source>
        <strain evidence="1 2">DSM 29371</strain>
    </source>
</reference>
<name>A0A521D203_9FLAO</name>
<organism evidence="1 2">
    <name type="scientific">Chryseobacterium rhizoplanae</name>
    <dbReference type="NCBI Taxonomy" id="1609531"/>
    <lineage>
        <taxon>Bacteria</taxon>
        <taxon>Pseudomonadati</taxon>
        <taxon>Bacteroidota</taxon>
        <taxon>Flavobacteriia</taxon>
        <taxon>Flavobacteriales</taxon>
        <taxon>Weeksellaceae</taxon>
        <taxon>Chryseobacterium group</taxon>
        <taxon>Chryseobacterium</taxon>
    </lineage>
</organism>
<protein>
    <submittedName>
        <fullName evidence="1">Uncharacterized protein</fullName>
    </submittedName>
</protein>
<dbReference type="EMBL" id="FXTC01000004">
    <property type="protein sequence ID" value="SMO64930.1"/>
    <property type="molecule type" value="Genomic_DNA"/>
</dbReference>
<evidence type="ECO:0000313" key="1">
    <source>
        <dbReference type="EMBL" id="SMO64930.1"/>
    </source>
</evidence>
<dbReference type="Gene3D" id="3.30.9.30">
    <property type="match status" value="1"/>
</dbReference>
<dbReference type="Proteomes" id="UP000316916">
    <property type="component" value="Unassembled WGS sequence"/>
</dbReference>
<proteinExistence type="predicted"/>
<evidence type="ECO:0000313" key="2">
    <source>
        <dbReference type="Proteomes" id="UP000316916"/>
    </source>
</evidence>
<dbReference type="AlphaFoldDB" id="A0A521D203"/>